<dbReference type="AlphaFoldDB" id="A0A1M5ARD9"/>
<organism evidence="1 2">
    <name type="scientific">Ruegeria intermedia</name>
    <dbReference type="NCBI Taxonomy" id="996115"/>
    <lineage>
        <taxon>Bacteria</taxon>
        <taxon>Pseudomonadati</taxon>
        <taxon>Pseudomonadota</taxon>
        <taxon>Alphaproteobacteria</taxon>
        <taxon>Rhodobacterales</taxon>
        <taxon>Roseobacteraceae</taxon>
        <taxon>Ruegeria</taxon>
    </lineage>
</organism>
<reference evidence="1 2" key="1">
    <citation type="submission" date="2016-11" db="EMBL/GenBank/DDBJ databases">
        <authorList>
            <person name="Varghese N."/>
            <person name="Submissions S."/>
        </authorList>
    </citation>
    <scope>NUCLEOTIDE SEQUENCE [LARGE SCALE GENOMIC DNA]</scope>
    <source>
        <strain evidence="1 2">DSM 29341</strain>
    </source>
</reference>
<accession>A0A1M5ARD9</accession>
<dbReference type="Proteomes" id="UP000325134">
    <property type="component" value="Unassembled WGS sequence"/>
</dbReference>
<dbReference type="Pfam" id="PF20039">
    <property type="entry name" value="DUF6441"/>
    <property type="match status" value="1"/>
</dbReference>
<protein>
    <submittedName>
        <fullName evidence="1">Uncharacterized protein</fullName>
    </submittedName>
</protein>
<proteinExistence type="predicted"/>
<dbReference type="EMBL" id="FQVK01000027">
    <property type="protein sequence ID" value="SHF32492.1"/>
    <property type="molecule type" value="Genomic_DNA"/>
</dbReference>
<evidence type="ECO:0000313" key="1">
    <source>
        <dbReference type="EMBL" id="SHF32492.1"/>
    </source>
</evidence>
<sequence>MKLKLDVTPDLVAAMAAEVKAGEKAVTAAMTEAGTGLKTAWRGQITGAGLGRRLANSIRSQTYPKAGESLNAAALVWSKAPVIVGAHDTGPLIRSRDGFWLAIPLPAAGKGRRGAKMTPGEWERRRGLRLRFIYRRRGPSLLVADGRLNTKGLGVASRSKTGRGRATVPIFLLVPQVKLPKRLDLDLPPSGPSFITRVCGFGFDSLRFRFGQARRARSPQIAQASGALRSVFCFLAMSAA</sequence>
<name>A0A1M5ARD9_9RHOB</name>
<dbReference type="InterPro" id="IPR045622">
    <property type="entry name" value="DUF6441"/>
</dbReference>
<evidence type="ECO:0000313" key="2">
    <source>
        <dbReference type="Proteomes" id="UP000325134"/>
    </source>
</evidence>
<keyword evidence="2" id="KW-1185">Reference proteome</keyword>
<gene>
    <name evidence="1" type="ORF">SAMN05444279_12754</name>
</gene>